<proteinExistence type="predicted"/>
<protein>
    <submittedName>
        <fullName evidence="1">Uncharacterized protein</fullName>
    </submittedName>
</protein>
<gene>
    <name evidence="1" type="ORF">METZ01_LOCUS439384</name>
</gene>
<name>A0A382YTV0_9ZZZZ</name>
<feature type="non-terminal residue" evidence="1">
    <location>
        <position position="261"/>
    </location>
</feature>
<dbReference type="AlphaFoldDB" id="A0A382YTV0"/>
<accession>A0A382YTV0</accession>
<reference evidence="1" key="1">
    <citation type="submission" date="2018-05" db="EMBL/GenBank/DDBJ databases">
        <authorList>
            <person name="Lanie J.A."/>
            <person name="Ng W.-L."/>
            <person name="Kazmierczak K.M."/>
            <person name="Andrzejewski T.M."/>
            <person name="Davidsen T.M."/>
            <person name="Wayne K.J."/>
            <person name="Tettelin H."/>
            <person name="Glass J.I."/>
            <person name="Rusch D."/>
            <person name="Podicherti R."/>
            <person name="Tsui H.-C.T."/>
            <person name="Winkler M.E."/>
        </authorList>
    </citation>
    <scope>NUCLEOTIDE SEQUENCE</scope>
</reference>
<sequence length="261" mass="27622">GSLCANYYYQGEGETRQENGSYPAKFMLDYSDLSPHTTYTCSESGGYYIYETCSAGWNGTSECGEGETCDVLNDDNAQEAKERCWVLCEGYDDWCLASEILTRDVWPTPNCQLITDYETFTNAGMSFVGSGSSQEIDGVTYQTYCGGNDCESTDMGTYPYGFNPSSGYHSYLATWIFCNDDSACNTGEEGDCLYEDCAGECGGTAEEDCAGECGGTAEEDCAGECGGTAVADCAGECNGDAVVDCSGECGGTAEDLGCGCG</sequence>
<evidence type="ECO:0000313" key="1">
    <source>
        <dbReference type="EMBL" id="SVD86530.1"/>
    </source>
</evidence>
<dbReference type="EMBL" id="UINC01178399">
    <property type="protein sequence ID" value="SVD86530.1"/>
    <property type="molecule type" value="Genomic_DNA"/>
</dbReference>
<organism evidence="1">
    <name type="scientific">marine metagenome</name>
    <dbReference type="NCBI Taxonomy" id="408172"/>
    <lineage>
        <taxon>unclassified sequences</taxon>
        <taxon>metagenomes</taxon>
        <taxon>ecological metagenomes</taxon>
    </lineage>
</organism>
<feature type="non-terminal residue" evidence="1">
    <location>
        <position position="1"/>
    </location>
</feature>